<dbReference type="GO" id="GO:0005634">
    <property type="term" value="C:nucleus"/>
    <property type="evidence" value="ECO:0007669"/>
    <property type="project" value="TreeGrafter"/>
</dbReference>
<feature type="transmembrane region" description="Helical" evidence="1">
    <location>
        <begin position="125"/>
        <end position="146"/>
    </location>
</feature>
<protein>
    <recommendedName>
        <fullName evidence="5">PSI domain-containing protein</fullName>
    </recommendedName>
</protein>
<dbReference type="PANTHER" id="PTHR15191:SF3">
    <property type="entry name" value="PITUITARY TUMOR-TRANSFORMING GENE PROTEIN-BINDING FACTOR"/>
    <property type="match status" value="1"/>
</dbReference>
<evidence type="ECO:0000256" key="1">
    <source>
        <dbReference type="SAM" id="Phobius"/>
    </source>
</evidence>
<dbReference type="PANTHER" id="PTHR15191">
    <property type="entry name" value="PROTEIN CBG20567"/>
    <property type="match status" value="1"/>
</dbReference>
<keyword evidence="1" id="KW-1133">Transmembrane helix</keyword>
<dbReference type="EMBL" id="GG745351">
    <property type="protein sequence ID" value="KNE66992.1"/>
    <property type="molecule type" value="Genomic_DNA"/>
</dbReference>
<keyword evidence="4" id="KW-1185">Reference proteome</keyword>
<organism evidence="3 4">
    <name type="scientific">Allomyces macrogynus (strain ATCC 38327)</name>
    <name type="common">Allomyces javanicus var. macrogynus</name>
    <dbReference type="NCBI Taxonomy" id="578462"/>
    <lineage>
        <taxon>Eukaryota</taxon>
        <taxon>Fungi</taxon>
        <taxon>Fungi incertae sedis</taxon>
        <taxon>Blastocladiomycota</taxon>
        <taxon>Blastocladiomycetes</taxon>
        <taxon>Blastocladiales</taxon>
        <taxon>Blastocladiaceae</taxon>
        <taxon>Allomyces</taxon>
    </lineage>
</organism>
<dbReference type="Proteomes" id="UP000054350">
    <property type="component" value="Unassembled WGS sequence"/>
</dbReference>
<evidence type="ECO:0000256" key="2">
    <source>
        <dbReference type="SAM" id="SignalP"/>
    </source>
</evidence>
<feature type="signal peptide" evidence="2">
    <location>
        <begin position="1"/>
        <end position="36"/>
    </location>
</feature>
<proteinExistence type="predicted"/>
<dbReference type="VEuPathDB" id="FungiDB:AMAG_11459"/>
<evidence type="ECO:0008006" key="5">
    <source>
        <dbReference type="Google" id="ProtNLM"/>
    </source>
</evidence>
<sequence length="189" mass="20320">MSIIQQFPATRRRHAMEPFLTTLLLAAATAITSVYAQAASTAPAPTFTQGPLPPGLPAPGPNMTVVCSTLTGLQCGLCVSMEGCGWCASTSQCVPATVWGAANPGVCPQGGFQYKTCVVNLETSWVVVIAIVVLLAIAVPAGAILWRRRLRQRMRLDRTEAERNLNHLAAKFQQRYSTKKRGNWLPLVG</sequence>
<evidence type="ECO:0000313" key="4">
    <source>
        <dbReference type="Proteomes" id="UP000054350"/>
    </source>
</evidence>
<keyword evidence="2" id="KW-0732">Signal</keyword>
<keyword evidence="1" id="KW-0812">Transmembrane</keyword>
<reference evidence="4" key="2">
    <citation type="submission" date="2009-11" db="EMBL/GenBank/DDBJ databases">
        <title>The Genome Sequence of Allomyces macrogynus strain ATCC 38327.</title>
        <authorList>
            <consortium name="The Broad Institute Genome Sequencing Platform"/>
            <person name="Russ C."/>
            <person name="Cuomo C."/>
            <person name="Shea T."/>
            <person name="Young S.K."/>
            <person name="Zeng Q."/>
            <person name="Koehrsen M."/>
            <person name="Haas B."/>
            <person name="Borodovsky M."/>
            <person name="Guigo R."/>
            <person name="Alvarado L."/>
            <person name="Berlin A."/>
            <person name="Borenstein D."/>
            <person name="Chen Z."/>
            <person name="Engels R."/>
            <person name="Freedman E."/>
            <person name="Gellesch M."/>
            <person name="Goldberg J."/>
            <person name="Griggs A."/>
            <person name="Gujja S."/>
            <person name="Heiman D."/>
            <person name="Hepburn T."/>
            <person name="Howarth C."/>
            <person name="Jen D."/>
            <person name="Larson L."/>
            <person name="Lewis B."/>
            <person name="Mehta T."/>
            <person name="Park D."/>
            <person name="Pearson M."/>
            <person name="Roberts A."/>
            <person name="Saif S."/>
            <person name="Shenoy N."/>
            <person name="Sisk P."/>
            <person name="Stolte C."/>
            <person name="Sykes S."/>
            <person name="Walk T."/>
            <person name="White J."/>
            <person name="Yandava C."/>
            <person name="Burger G."/>
            <person name="Gray M.W."/>
            <person name="Holland P.W.H."/>
            <person name="King N."/>
            <person name="Lang F.B.F."/>
            <person name="Roger A.J."/>
            <person name="Ruiz-Trillo I."/>
            <person name="Lander E."/>
            <person name="Nusbaum C."/>
        </authorList>
    </citation>
    <scope>NUCLEOTIDE SEQUENCE [LARGE SCALE GENOMIC DNA]</scope>
    <source>
        <strain evidence="4">ATCC 38327</strain>
    </source>
</reference>
<reference evidence="3 4" key="1">
    <citation type="submission" date="2009-11" db="EMBL/GenBank/DDBJ databases">
        <title>Annotation of Allomyces macrogynus ATCC 38327.</title>
        <authorList>
            <consortium name="The Broad Institute Genome Sequencing Platform"/>
            <person name="Russ C."/>
            <person name="Cuomo C."/>
            <person name="Burger G."/>
            <person name="Gray M.W."/>
            <person name="Holland P.W.H."/>
            <person name="King N."/>
            <person name="Lang F.B.F."/>
            <person name="Roger A.J."/>
            <person name="Ruiz-Trillo I."/>
            <person name="Young S.K."/>
            <person name="Zeng Q."/>
            <person name="Gargeya S."/>
            <person name="Fitzgerald M."/>
            <person name="Haas B."/>
            <person name="Abouelleil A."/>
            <person name="Alvarado L."/>
            <person name="Arachchi H.M."/>
            <person name="Berlin A."/>
            <person name="Chapman S.B."/>
            <person name="Gearin G."/>
            <person name="Goldberg J."/>
            <person name="Griggs A."/>
            <person name="Gujja S."/>
            <person name="Hansen M."/>
            <person name="Heiman D."/>
            <person name="Howarth C."/>
            <person name="Larimer J."/>
            <person name="Lui A."/>
            <person name="MacDonald P.J.P."/>
            <person name="McCowen C."/>
            <person name="Montmayeur A."/>
            <person name="Murphy C."/>
            <person name="Neiman D."/>
            <person name="Pearson M."/>
            <person name="Priest M."/>
            <person name="Roberts A."/>
            <person name="Saif S."/>
            <person name="Shea T."/>
            <person name="Sisk P."/>
            <person name="Stolte C."/>
            <person name="Sykes S."/>
            <person name="Wortman J."/>
            <person name="Nusbaum C."/>
            <person name="Birren B."/>
        </authorList>
    </citation>
    <scope>NUCLEOTIDE SEQUENCE [LARGE SCALE GENOMIC DNA]</scope>
    <source>
        <strain evidence="3 4">ATCC 38327</strain>
    </source>
</reference>
<dbReference type="GO" id="GO:0005737">
    <property type="term" value="C:cytoplasm"/>
    <property type="evidence" value="ECO:0007669"/>
    <property type="project" value="TreeGrafter"/>
</dbReference>
<feature type="chain" id="PRO_5005548354" description="PSI domain-containing protein" evidence="2">
    <location>
        <begin position="37"/>
        <end position="189"/>
    </location>
</feature>
<evidence type="ECO:0000313" key="3">
    <source>
        <dbReference type="EMBL" id="KNE66992.1"/>
    </source>
</evidence>
<keyword evidence="1" id="KW-0472">Membrane</keyword>
<dbReference type="InterPro" id="IPR052304">
    <property type="entry name" value="PTTG1IP"/>
</dbReference>
<dbReference type="GO" id="GO:0006606">
    <property type="term" value="P:protein import into nucleus"/>
    <property type="evidence" value="ECO:0007669"/>
    <property type="project" value="TreeGrafter"/>
</dbReference>
<accession>A0A0L0SWX1</accession>
<dbReference type="AlphaFoldDB" id="A0A0L0SWX1"/>
<gene>
    <name evidence="3" type="ORF">AMAG_11459</name>
</gene>
<name>A0A0L0SWX1_ALLM3</name>
<dbReference type="OrthoDB" id="5589957at2759"/>